<feature type="region of interest" description="Disordered" evidence="6">
    <location>
        <begin position="142"/>
        <end position="207"/>
    </location>
</feature>
<protein>
    <submittedName>
        <fullName evidence="7">Sna41 protein</fullName>
    </submittedName>
</protein>
<name>A0A812QY46_9DINO</name>
<evidence type="ECO:0000256" key="3">
    <source>
        <dbReference type="ARBA" id="ARBA00022705"/>
    </source>
</evidence>
<feature type="region of interest" description="Disordered" evidence="6">
    <location>
        <begin position="1127"/>
        <end position="1152"/>
    </location>
</feature>
<feature type="region of interest" description="Disordered" evidence="6">
    <location>
        <begin position="1050"/>
        <end position="1078"/>
    </location>
</feature>
<comment type="caution">
    <text evidence="7">The sequence shown here is derived from an EMBL/GenBank/DDBJ whole genome shotgun (WGS) entry which is preliminary data.</text>
</comment>
<evidence type="ECO:0000256" key="4">
    <source>
        <dbReference type="ARBA" id="ARBA00023242"/>
    </source>
</evidence>
<sequence length="1185" mass="130234">MVLRNVREDNGRAFLEMLEQLNKTKCAASGNVMVHILAAADHDGVCASKMLVNFLEGQVKHHLSPVWENADIVEAFRQFETDTEVQAVVLLNCGASMDLEKLSVESKVPATFRCFVIDAHRPIAQENLSKRNERIIILDDDPIAEAREQRPPVDELDDDDESDVESEEDKENTDSAQNQSSLESSLESNRKRASREEKEDRRRRKRQRIHEYFMTSYHAMPASMSMFHMVRQVQEPSQAKNALWLAAVGLVGYLELGLMSEHLYNKLVWEDLKEALDCLNDSFNCTSSAGSTLPDSMQSDDEDSFRPRPRPKAKELKLRFDSDLRLTLYKHWTIMSSVQHSPYFYGTLCLHRDAGIRALKLLLAIIGVVPSEYKQLYRHLDLGRQRALRRGLTEQGKAYGLTETRMLLDQFVQELPKLSKECPISEEASSSDSVHLIQGILCAAGNEIPEASNLKLPDGKPDLEAIQRARKEARMRAFYDAWDVAFCDDPAAVTQGITRGQEVAKAVQTLARQIHDTRGCIKEVRRFRWTRIDQPPTVFRHPLAARKLAVWLSQTIYAYTQRPYERPLLVVIRDAPTDSYLCVGITPPSVSDVDEFGVLFRKAYRAVQSARISHLVHGLLHDWFDVDEMADVVKASGFSITLRENIARYFGVPVAEQAIYDEDGLIATAADLSRALQRYAPKLYVYNVNEIGTQLREKTSEQLQLIDREVERTRRSFHGRQVFVETPVDRPDSRPLALGAQELRSVVRPSQDPAPTREPPAVVAQVARTPGSLASSVPSRERLVQRLGEALADAEEVEIPTRQTTPSGAVDASRITTAAHFMSEEIPLALPAQPAAPPLAASGSNTTLAGGAESDITEIETWSIGDYRRVHFPASIEAGLAQPAATVASQEKLRVSASPCVHKTVAVPLTSITSGGVSISASSASTGLSSRTSLARAAAPRVLEPAPTTAPAQGPLQFVGQCQVQLPSSAAQGEAQPPPLPRVEARVEPIPLGPRVEARVSGEEDHCPACGTIFLPDSAFCRHCGRKRYQEGSQLTPRVSRAQAQVATMTRNCSEGPRSLSPPMRPLSAPRGAASRETLPWTPSPAAHGCPSFVFQPSVPSSPPPMASQPVTPGRPSILRAVSPPVRPLQPLPLNSPAIRRSASGPKSKGDTVYVAQNSCRNATVRTSGVVQAGPPHLGPLTCGV</sequence>
<evidence type="ECO:0000256" key="1">
    <source>
        <dbReference type="ARBA" id="ARBA00004123"/>
    </source>
</evidence>
<feature type="compositionally biased region" description="Basic and acidic residues" evidence="6">
    <location>
        <begin position="188"/>
        <end position="200"/>
    </location>
</feature>
<dbReference type="GO" id="GO:0003682">
    <property type="term" value="F:chromatin binding"/>
    <property type="evidence" value="ECO:0007669"/>
    <property type="project" value="TreeGrafter"/>
</dbReference>
<dbReference type="InterPro" id="IPR003874">
    <property type="entry name" value="CDC45"/>
</dbReference>
<dbReference type="GO" id="GO:0003697">
    <property type="term" value="F:single-stranded DNA binding"/>
    <property type="evidence" value="ECO:0007669"/>
    <property type="project" value="TreeGrafter"/>
</dbReference>
<dbReference type="GO" id="GO:1902977">
    <property type="term" value="P:mitotic DNA replication preinitiation complex assembly"/>
    <property type="evidence" value="ECO:0007669"/>
    <property type="project" value="TreeGrafter"/>
</dbReference>
<feature type="region of interest" description="Disordered" evidence="6">
    <location>
        <begin position="290"/>
        <end position="311"/>
    </location>
</feature>
<feature type="compositionally biased region" description="Low complexity" evidence="6">
    <location>
        <begin position="1057"/>
        <end position="1071"/>
    </location>
</feature>
<keyword evidence="3" id="KW-0235">DNA replication</keyword>
<organism evidence="7 8">
    <name type="scientific">Symbiodinium natans</name>
    <dbReference type="NCBI Taxonomy" id="878477"/>
    <lineage>
        <taxon>Eukaryota</taxon>
        <taxon>Sar</taxon>
        <taxon>Alveolata</taxon>
        <taxon>Dinophyceae</taxon>
        <taxon>Suessiales</taxon>
        <taxon>Symbiodiniaceae</taxon>
        <taxon>Symbiodinium</taxon>
    </lineage>
</organism>
<dbReference type="PANTHER" id="PTHR10507">
    <property type="entry name" value="CDC45-RELATED PROTEIN"/>
    <property type="match status" value="1"/>
</dbReference>
<keyword evidence="8" id="KW-1185">Reference proteome</keyword>
<comment type="similarity">
    <text evidence="2">Belongs to the CDC45 family.</text>
</comment>
<dbReference type="GO" id="GO:0006270">
    <property type="term" value="P:DNA replication initiation"/>
    <property type="evidence" value="ECO:0007669"/>
    <property type="project" value="InterPro"/>
</dbReference>
<dbReference type="AlphaFoldDB" id="A0A812QY46"/>
<dbReference type="GO" id="GO:0000727">
    <property type="term" value="P:double-strand break repair via break-induced replication"/>
    <property type="evidence" value="ECO:0007669"/>
    <property type="project" value="TreeGrafter"/>
</dbReference>
<comment type="subcellular location">
    <subcellularLocation>
        <location evidence="1">Nucleus</location>
    </subcellularLocation>
</comment>
<dbReference type="PANTHER" id="PTHR10507:SF0">
    <property type="entry name" value="CELL DIVISION CONTROL PROTEIN 45 HOMOLOG"/>
    <property type="match status" value="1"/>
</dbReference>
<dbReference type="Proteomes" id="UP000604046">
    <property type="component" value="Unassembled WGS sequence"/>
</dbReference>
<keyword evidence="5" id="KW-0131">Cell cycle</keyword>
<evidence type="ECO:0000313" key="7">
    <source>
        <dbReference type="EMBL" id="CAE7408495.1"/>
    </source>
</evidence>
<dbReference type="OrthoDB" id="10258882at2759"/>
<dbReference type="Pfam" id="PF02724">
    <property type="entry name" value="CDC45"/>
    <property type="match status" value="1"/>
</dbReference>
<keyword evidence="4" id="KW-0539">Nucleus</keyword>
<evidence type="ECO:0000256" key="2">
    <source>
        <dbReference type="ARBA" id="ARBA00010727"/>
    </source>
</evidence>
<gene>
    <name evidence="7" type="primary">sna41</name>
    <name evidence="7" type="ORF">SNAT2548_LOCUS22222</name>
</gene>
<feature type="compositionally biased region" description="Low complexity" evidence="6">
    <location>
        <begin position="177"/>
        <end position="187"/>
    </location>
</feature>
<dbReference type="EMBL" id="CAJNDS010002279">
    <property type="protein sequence ID" value="CAE7408495.1"/>
    <property type="molecule type" value="Genomic_DNA"/>
</dbReference>
<evidence type="ECO:0000256" key="6">
    <source>
        <dbReference type="SAM" id="MobiDB-lite"/>
    </source>
</evidence>
<feature type="compositionally biased region" description="Basic and acidic residues" evidence="6">
    <location>
        <begin position="144"/>
        <end position="153"/>
    </location>
</feature>
<evidence type="ECO:0000256" key="5">
    <source>
        <dbReference type="ARBA" id="ARBA00023306"/>
    </source>
</evidence>
<reference evidence="7" key="1">
    <citation type="submission" date="2021-02" db="EMBL/GenBank/DDBJ databases">
        <authorList>
            <person name="Dougan E. K."/>
            <person name="Rhodes N."/>
            <person name="Thang M."/>
            <person name="Chan C."/>
        </authorList>
    </citation>
    <scope>NUCLEOTIDE SEQUENCE</scope>
</reference>
<feature type="compositionally biased region" description="Acidic residues" evidence="6">
    <location>
        <begin position="154"/>
        <end position="171"/>
    </location>
</feature>
<dbReference type="GO" id="GO:0031261">
    <property type="term" value="C:DNA replication preinitiation complex"/>
    <property type="evidence" value="ECO:0007669"/>
    <property type="project" value="TreeGrafter"/>
</dbReference>
<accession>A0A812QY46</accession>
<dbReference type="GO" id="GO:0003688">
    <property type="term" value="F:DNA replication origin binding"/>
    <property type="evidence" value="ECO:0007669"/>
    <property type="project" value="TreeGrafter"/>
</dbReference>
<proteinExistence type="inferred from homology"/>
<evidence type="ECO:0000313" key="8">
    <source>
        <dbReference type="Proteomes" id="UP000604046"/>
    </source>
</evidence>